<feature type="signal peptide" evidence="1">
    <location>
        <begin position="1"/>
        <end position="32"/>
    </location>
</feature>
<proteinExistence type="predicted"/>
<evidence type="ECO:0000256" key="1">
    <source>
        <dbReference type="SAM" id="SignalP"/>
    </source>
</evidence>
<dbReference type="EMBL" id="JARJCW010000092">
    <property type="protein sequence ID" value="KAJ7195195.1"/>
    <property type="molecule type" value="Genomic_DNA"/>
</dbReference>
<keyword evidence="1" id="KW-0732">Signal</keyword>
<gene>
    <name evidence="2" type="ORF">GGX14DRAFT_404112</name>
</gene>
<sequence length="562" mass="64212">MLCWKPTRATLSLRLKFKHSFILLSLCLRVESRVTRHWFFHNFTVEQVVIANVLSAPTDPQRYNQLLSSNYAPLDSEVTFIHSFVSATAARLAAWDEEVIPLQVSHDLVDEEHAMLLSLHRRYASILSPLRRFPSELLLEIFSWTLPSAKDLQDPLQICMLNCPWNLTHVCQRWRTLTINTPWLWSLVVINYMSEELDASIAFPLPMLETQIARAQKLKIHFYGDEYSDPEPQIEAFECLAKHSTCWEELTIGLTSQIFPLIVSLENDIPSLRKLSIRWEDPDIPAEADPIQIFQTAPSLTEVNVYNGLHPISVLLPMRQLTHYQLDAPWEIHWNILKEVPNLQEARIIIPYPDEVDIWPNAGLPIHLSDLRQIFISHSRVLDYIRIPNIQDVTVDLKQEEIPVLQQWIASIANLCQIRRFVIIGEPTANLVHCILSKLPTVVELALFGQEPGNELNDIISRLTFTTNLTMPVLAPQITGIWLGSIHKDSINHALYIGMIESRLMAENCTLKHVGLADPGLDLDLTKMQDQLSDFGLDFSLTTGKSGCLAMSDHWSSIVLWN</sequence>
<feature type="chain" id="PRO_5042280537" description="F-box domain-containing protein" evidence="1">
    <location>
        <begin position="33"/>
        <end position="562"/>
    </location>
</feature>
<dbReference type="AlphaFoldDB" id="A0AAD6Y1W0"/>
<keyword evidence="3" id="KW-1185">Reference proteome</keyword>
<name>A0AAD6Y1W0_9AGAR</name>
<reference evidence="2" key="1">
    <citation type="submission" date="2023-03" db="EMBL/GenBank/DDBJ databases">
        <title>Massive genome expansion in bonnet fungi (Mycena s.s.) driven by repeated elements and novel gene families across ecological guilds.</title>
        <authorList>
            <consortium name="Lawrence Berkeley National Laboratory"/>
            <person name="Harder C.B."/>
            <person name="Miyauchi S."/>
            <person name="Viragh M."/>
            <person name="Kuo A."/>
            <person name="Thoen E."/>
            <person name="Andreopoulos B."/>
            <person name="Lu D."/>
            <person name="Skrede I."/>
            <person name="Drula E."/>
            <person name="Henrissat B."/>
            <person name="Morin E."/>
            <person name="Kohler A."/>
            <person name="Barry K."/>
            <person name="LaButti K."/>
            <person name="Morin E."/>
            <person name="Salamov A."/>
            <person name="Lipzen A."/>
            <person name="Mereny Z."/>
            <person name="Hegedus B."/>
            <person name="Baldrian P."/>
            <person name="Stursova M."/>
            <person name="Weitz H."/>
            <person name="Taylor A."/>
            <person name="Grigoriev I.V."/>
            <person name="Nagy L.G."/>
            <person name="Martin F."/>
            <person name="Kauserud H."/>
        </authorList>
    </citation>
    <scope>NUCLEOTIDE SEQUENCE</scope>
    <source>
        <strain evidence="2">9144</strain>
    </source>
</reference>
<accession>A0AAD6Y1W0</accession>
<comment type="caution">
    <text evidence="2">The sequence shown here is derived from an EMBL/GenBank/DDBJ whole genome shotgun (WGS) entry which is preliminary data.</text>
</comment>
<evidence type="ECO:0008006" key="4">
    <source>
        <dbReference type="Google" id="ProtNLM"/>
    </source>
</evidence>
<evidence type="ECO:0000313" key="2">
    <source>
        <dbReference type="EMBL" id="KAJ7195195.1"/>
    </source>
</evidence>
<protein>
    <recommendedName>
        <fullName evidence="4">F-box domain-containing protein</fullName>
    </recommendedName>
</protein>
<organism evidence="2 3">
    <name type="scientific">Mycena pura</name>
    <dbReference type="NCBI Taxonomy" id="153505"/>
    <lineage>
        <taxon>Eukaryota</taxon>
        <taxon>Fungi</taxon>
        <taxon>Dikarya</taxon>
        <taxon>Basidiomycota</taxon>
        <taxon>Agaricomycotina</taxon>
        <taxon>Agaricomycetes</taxon>
        <taxon>Agaricomycetidae</taxon>
        <taxon>Agaricales</taxon>
        <taxon>Marasmiineae</taxon>
        <taxon>Mycenaceae</taxon>
        <taxon>Mycena</taxon>
    </lineage>
</organism>
<dbReference type="Proteomes" id="UP001219525">
    <property type="component" value="Unassembled WGS sequence"/>
</dbReference>
<evidence type="ECO:0000313" key="3">
    <source>
        <dbReference type="Proteomes" id="UP001219525"/>
    </source>
</evidence>